<protein>
    <submittedName>
        <fullName evidence="2">Uncharacterized protein</fullName>
    </submittedName>
</protein>
<feature type="compositionally biased region" description="Basic and acidic residues" evidence="1">
    <location>
        <begin position="51"/>
        <end position="60"/>
    </location>
</feature>
<comment type="caution">
    <text evidence="2">The sequence shown here is derived from an EMBL/GenBank/DDBJ whole genome shotgun (WGS) entry which is preliminary data.</text>
</comment>
<organism evidence="2 3">
    <name type="scientific">Thiorhodococcus fuscus</name>
    <dbReference type="NCBI Taxonomy" id="527200"/>
    <lineage>
        <taxon>Bacteria</taxon>
        <taxon>Pseudomonadati</taxon>
        <taxon>Pseudomonadota</taxon>
        <taxon>Gammaproteobacteria</taxon>
        <taxon>Chromatiales</taxon>
        <taxon>Chromatiaceae</taxon>
        <taxon>Thiorhodococcus</taxon>
    </lineage>
</organism>
<gene>
    <name evidence="2" type="ORF">ACFSJC_12805</name>
</gene>
<evidence type="ECO:0000313" key="2">
    <source>
        <dbReference type="EMBL" id="MFD2112720.1"/>
    </source>
</evidence>
<evidence type="ECO:0000313" key="3">
    <source>
        <dbReference type="Proteomes" id="UP001597337"/>
    </source>
</evidence>
<dbReference type="EMBL" id="JBHUHX010000035">
    <property type="protein sequence ID" value="MFD2112720.1"/>
    <property type="molecule type" value="Genomic_DNA"/>
</dbReference>
<dbReference type="Proteomes" id="UP001597337">
    <property type="component" value="Unassembled WGS sequence"/>
</dbReference>
<feature type="region of interest" description="Disordered" evidence="1">
    <location>
        <begin position="39"/>
        <end position="60"/>
    </location>
</feature>
<proteinExistence type="predicted"/>
<dbReference type="RefSeq" id="WP_386027288.1">
    <property type="nucleotide sequence ID" value="NZ_JBHUHX010000035.1"/>
</dbReference>
<accession>A0ABW4YAS2</accession>
<keyword evidence="3" id="KW-1185">Reference proteome</keyword>
<name>A0ABW4YAS2_9GAMM</name>
<reference evidence="3" key="1">
    <citation type="journal article" date="2019" name="Int. J. Syst. Evol. Microbiol.">
        <title>The Global Catalogue of Microorganisms (GCM) 10K type strain sequencing project: providing services to taxonomists for standard genome sequencing and annotation.</title>
        <authorList>
            <consortium name="The Broad Institute Genomics Platform"/>
            <consortium name="The Broad Institute Genome Sequencing Center for Infectious Disease"/>
            <person name="Wu L."/>
            <person name="Ma J."/>
        </authorList>
    </citation>
    <scope>NUCLEOTIDE SEQUENCE [LARGE SCALE GENOMIC DNA]</scope>
    <source>
        <strain evidence="3">KACC 12597</strain>
    </source>
</reference>
<sequence>MNISAIGLQNKSEIDCNPAASNTDSLWIRIIINTRTVATQQPPAKAGGLKLRTESPDTGR</sequence>
<feature type="non-terminal residue" evidence="2">
    <location>
        <position position="60"/>
    </location>
</feature>
<evidence type="ECO:0000256" key="1">
    <source>
        <dbReference type="SAM" id="MobiDB-lite"/>
    </source>
</evidence>